<dbReference type="AlphaFoldDB" id="Q210E4"/>
<keyword evidence="1" id="KW-0472">Membrane</keyword>
<gene>
    <name evidence="3" type="ordered locus">RPC_3707</name>
</gene>
<proteinExistence type="predicted"/>
<dbReference type="KEGG" id="rpc:RPC_3707"/>
<dbReference type="STRING" id="316056.RPC_3707"/>
<feature type="transmembrane region" description="Helical" evidence="1">
    <location>
        <begin position="25"/>
        <end position="51"/>
    </location>
</feature>
<dbReference type="Pfam" id="PF07811">
    <property type="entry name" value="TadE"/>
    <property type="match status" value="1"/>
</dbReference>
<dbReference type="OrthoDB" id="7349713at2"/>
<keyword evidence="1" id="KW-1133">Transmembrane helix</keyword>
<feature type="domain" description="TadE-like" evidence="2">
    <location>
        <begin position="23"/>
        <end position="65"/>
    </location>
</feature>
<dbReference type="eggNOG" id="COG4961">
    <property type="taxonomic scope" value="Bacteria"/>
</dbReference>
<evidence type="ECO:0000313" key="3">
    <source>
        <dbReference type="EMBL" id="ABD89242.1"/>
    </source>
</evidence>
<evidence type="ECO:0000259" key="2">
    <source>
        <dbReference type="Pfam" id="PF07811"/>
    </source>
</evidence>
<dbReference type="HOGENOM" id="CLU_111553_2_1_5"/>
<dbReference type="RefSeq" id="WP_011474124.1">
    <property type="nucleotide sequence ID" value="NC_007925.1"/>
</dbReference>
<organism evidence="3">
    <name type="scientific">Rhodopseudomonas palustris (strain BisB18)</name>
    <dbReference type="NCBI Taxonomy" id="316056"/>
    <lineage>
        <taxon>Bacteria</taxon>
        <taxon>Pseudomonadati</taxon>
        <taxon>Pseudomonadota</taxon>
        <taxon>Alphaproteobacteria</taxon>
        <taxon>Hyphomicrobiales</taxon>
        <taxon>Nitrobacteraceae</taxon>
        <taxon>Rhodopseudomonas</taxon>
    </lineage>
</organism>
<keyword evidence="1" id="KW-0812">Transmembrane</keyword>
<accession>Q210E4</accession>
<name>Q210E4_RHOPB</name>
<dbReference type="EMBL" id="CP000301">
    <property type="protein sequence ID" value="ABD89242.1"/>
    <property type="molecule type" value="Genomic_DNA"/>
</dbReference>
<dbReference type="InterPro" id="IPR012495">
    <property type="entry name" value="TadE-like_dom"/>
</dbReference>
<reference evidence="3" key="1">
    <citation type="submission" date="2006-03" db="EMBL/GenBank/DDBJ databases">
        <title>Complete sequence of Rhodopseudomonas palustris BisB18.</title>
        <authorList>
            <consortium name="US DOE Joint Genome Institute"/>
            <person name="Copeland A."/>
            <person name="Lucas S."/>
            <person name="Lapidus A."/>
            <person name="Barry K."/>
            <person name="Detter J.C."/>
            <person name="Glavina del Rio T."/>
            <person name="Hammon N."/>
            <person name="Israni S."/>
            <person name="Dalin E."/>
            <person name="Tice H."/>
            <person name="Pitluck S."/>
            <person name="Chain P."/>
            <person name="Malfatti S."/>
            <person name="Shin M."/>
            <person name="Vergez L."/>
            <person name="Schmutz J."/>
            <person name="Larimer F."/>
            <person name="Land M."/>
            <person name="Hauser L."/>
            <person name="Pelletier D.A."/>
            <person name="Kyrpides N."/>
            <person name="Anderson I."/>
            <person name="Oda Y."/>
            <person name="Harwood C.S."/>
            <person name="Richardson P."/>
        </authorList>
    </citation>
    <scope>NUCLEOTIDE SEQUENCE [LARGE SCALE GENOMIC DNA]</scope>
    <source>
        <strain evidence="3">BisB18</strain>
    </source>
</reference>
<evidence type="ECO:0000256" key="1">
    <source>
        <dbReference type="SAM" id="Phobius"/>
    </source>
</evidence>
<protein>
    <submittedName>
        <fullName evidence="3">TadE-like</fullName>
    </submittedName>
</protein>
<sequence length="176" mass="19352">MPSCRFLPIALRALRGFRRHRRGSAAVEFALVAPIFIALLFAIIEVALVFFAGQLLETGTQDAARVFLTQTNPALAEDFKKLVCNRVDMLLSCATLRVDVQSFAPGAAIDIKNPIVNGSLVDSFVYQLPPHLNSNYTVVVRTFYQWPLFVTKLGFNLSNVGEGTRLLAATAALRPQ</sequence>